<proteinExistence type="predicted"/>
<dbReference type="EMBL" id="OMOR01000001">
    <property type="protein sequence ID" value="SPH22424.1"/>
    <property type="molecule type" value="Genomic_DNA"/>
</dbReference>
<evidence type="ECO:0000313" key="2">
    <source>
        <dbReference type="Proteomes" id="UP000244880"/>
    </source>
</evidence>
<sequence>MALMAEAVYGACTPPGWTLEGAREMPHAQTAAVLPQSRINLLDDVMSHADWPLGDQAGRGTCNAFAVVAAEELYRMRQSKTQTMQLFSQEHFYSAIRQCTFEKIGMQVTDDVKRAQNTQGLTFLAQAKQALIEFGLCQDTLMPTFETDDPAFFMQEIPDAVAKDAASRRLDADALEHNIIDVRTGAAPPQNLTWVKALRSNIVTLFKDKLAHGIPVVASFAILDKGSWFSNTAEQWGKVRYCLKEDLQVSGRPDGQPDGHTVCIVGYEPPADGDTQSGGWFHFRNSHGDGFARYFDDNPFEPGALGKGYGYISAKDVNVYCWEYIFRK</sequence>
<dbReference type="Gene3D" id="3.90.70.10">
    <property type="entry name" value="Cysteine proteinases"/>
    <property type="match status" value="1"/>
</dbReference>
<evidence type="ECO:0008006" key="3">
    <source>
        <dbReference type="Google" id="ProtNLM"/>
    </source>
</evidence>
<reference evidence="1 2" key="1">
    <citation type="submission" date="2018-03" db="EMBL/GenBank/DDBJ databases">
        <authorList>
            <person name="Keele B.F."/>
        </authorList>
    </citation>
    <scope>NUCLEOTIDE SEQUENCE [LARGE SCALE GENOMIC DNA]</scope>
    <source>
        <strain evidence="1 2">CECT 8599</strain>
    </source>
</reference>
<gene>
    <name evidence="1" type="ORF">ASD8599_03167</name>
</gene>
<accession>A0A2R8BH65</accession>
<evidence type="ECO:0000313" key="1">
    <source>
        <dbReference type="EMBL" id="SPH22424.1"/>
    </source>
</evidence>
<organism evidence="1 2">
    <name type="scientific">Ascidiaceihabitans donghaensis</name>
    <dbReference type="NCBI Taxonomy" id="1510460"/>
    <lineage>
        <taxon>Bacteria</taxon>
        <taxon>Pseudomonadati</taxon>
        <taxon>Pseudomonadota</taxon>
        <taxon>Alphaproteobacteria</taxon>
        <taxon>Rhodobacterales</taxon>
        <taxon>Paracoccaceae</taxon>
        <taxon>Ascidiaceihabitans</taxon>
    </lineage>
</organism>
<dbReference type="Proteomes" id="UP000244880">
    <property type="component" value="Unassembled WGS sequence"/>
</dbReference>
<keyword evidence="2" id="KW-1185">Reference proteome</keyword>
<dbReference type="AlphaFoldDB" id="A0A2R8BH65"/>
<dbReference type="SUPFAM" id="SSF54001">
    <property type="entry name" value="Cysteine proteinases"/>
    <property type="match status" value="1"/>
</dbReference>
<protein>
    <recommendedName>
        <fullName evidence="3">Peptidase C1A papain C-terminal domain-containing protein</fullName>
    </recommendedName>
</protein>
<name>A0A2R8BH65_9RHOB</name>
<dbReference type="InterPro" id="IPR038765">
    <property type="entry name" value="Papain-like_cys_pep_sf"/>
</dbReference>